<feature type="transmembrane region" description="Helical" evidence="5">
    <location>
        <begin position="223"/>
        <end position="242"/>
    </location>
</feature>
<organism evidence="7 8">
    <name type="scientific">Rhodocyclus gracilis</name>
    <dbReference type="NCBI Taxonomy" id="2929842"/>
    <lineage>
        <taxon>Bacteria</taxon>
        <taxon>Pseudomonadati</taxon>
        <taxon>Pseudomonadota</taxon>
        <taxon>Betaproteobacteria</taxon>
        <taxon>Rhodocyclales</taxon>
        <taxon>Rhodocyclaceae</taxon>
        <taxon>Rhodocyclus</taxon>
    </lineage>
</organism>
<proteinExistence type="predicted"/>
<protein>
    <submittedName>
        <fullName evidence="7">FUSC family protein</fullName>
    </submittedName>
</protein>
<feature type="transmembrane region" description="Helical" evidence="5">
    <location>
        <begin position="318"/>
        <end position="341"/>
    </location>
</feature>
<keyword evidence="4 5" id="KW-0472">Membrane</keyword>
<evidence type="ECO:0000256" key="1">
    <source>
        <dbReference type="ARBA" id="ARBA00004141"/>
    </source>
</evidence>
<name>A0ABX0WJ75_9RHOO</name>
<comment type="caution">
    <text evidence="7">The sequence shown here is derived from an EMBL/GenBank/DDBJ whole genome shotgun (WGS) entry which is preliminary data.</text>
</comment>
<dbReference type="EMBL" id="JAATWB010000007">
    <property type="protein sequence ID" value="NJA89773.1"/>
    <property type="molecule type" value="Genomic_DNA"/>
</dbReference>
<dbReference type="Proteomes" id="UP000720344">
    <property type="component" value="Unassembled WGS sequence"/>
</dbReference>
<dbReference type="InterPro" id="IPR049453">
    <property type="entry name" value="Memb_transporter_dom"/>
</dbReference>
<feature type="transmembrane region" description="Helical" evidence="5">
    <location>
        <begin position="156"/>
        <end position="175"/>
    </location>
</feature>
<evidence type="ECO:0000313" key="7">
    <source>
        <dbReference type="EMBL" id="NJA89773.1"/>
    </source>
</evidence>
<feature type="transmembrane region" description="Helical" evidence="5">
    <location>
        <begin position="131"/>
        <end position="149"/>
    </location>
</feature>
<reference evidence="8" key="1">
    <citation type="submission" date="2020-03" db="EMBL/GenBank/DDBJ databases">
        <title>Whole-genome sequence of the purple nonsulfur bacterium Rhodocyclus tenuis DSM112.</title>
        <authorList>
            <person name="Kyndt J.A."/>
            <person name="Meyer T.E."/>
        </authorList>
    </citation>
    <scope>NUCLEOTIDE SEQUENCE [LARGE SCALE GENOMIC DNA]</scope>
    <source>
        <strain evidence="8">DSM 112</strain>
    </source>
</reference>
<evidence type="ECO:0000313" key="8">
    <source>
        <dbReference type="Proteomes" id="UP000720344"/>
    </source>
</evidence>
<evidence type="ECO:0000256" key="2">
    <source>
        <dbReference type="ARBA" id="ARBA00022692"/>
    </source>
</evidence>
<feature type="transmembrane region" description="Helical" evidence="5">
    <location>
        <begin position="31"/>
        <end position="51"/>
    </location>
</feature>
<feature type="transmembrane region" description="Helical" evidence="5">
    <location>
        <begin position="105"/>
        <end position="125"/>
    </location>
</feature>
<dbReference type="Pfam" id="PF13515">
    <property type="entry name" value="FUSC_2"/>
    <property type="match status" value="1"/>
</dbReference>
<feature type="domain" description="Integral membrane bound transporter" evidence="6">
    <location>
        <begin position="210"/>
        <end position="336"/>
    </location>
</feature>
<feature type="transmembrane region" description="Helical" evidence="5">
    <location>
        <begin position="195"/>
        <end position="214"/>
    </location>
</feature>
<keyword evidence="3 5" id="KW-1133">Transmembrane helix</keyword>
<gene>
    <name evidence="7" type="ORF">HCX48_11140</name>
</gene>
<evidence type="ECO:0000256" key="5">
    <source>
        <dbReference type="SAM" id="Phobius"/>
    </source>
</evidence>
<feature type="transmembrane region" description="Helical" evidence="5">
    <location>
        <begin position="274"/>
        <end position="298"/>
    </location>
</feature>
<feature type="transmembrane region" description="Helical" evidence="5">
    <location>
        <begin position="248"/>
        <end position="267"/>
    </location>
</feature>
<accession>A0ABX0WJ75</accession>
<comment type="subcellular location">
    <subcellularLocation>
        <location evidence="1">Membrane</location>
        <topology evidence="1">Multi-pass membrane protein</topology>
    </subcellularLocation>
</comment>
<evidence type="ECO:0000256" key="4">
    <source>
        <dbReference type="ARBA" id="ARBA00023136"/>
    </source>
</evidence>
<evidence type="ECO:0000256" key="3">
    <source>
        <dbReference type="ARBA" id="ARBA00022989"/>
    </source>
</evidence>
<dbReference type="RefSeq" id="WP_153590954.1">
    <property type="nucleotide sequence ID" value="NZ_JAATWB010000007.1"/>
</dbReference>
<keyword evidence="2 5" id="KW-0812">Transmembrane</keyword>
<keyword evidence="8" id="KW-1185">Reference proteome</keyword>
<sequence length="364" mass="39639">MTGRQGWQDLQERIRAEIQHLAAINASDRRWPMPFCAALASGLPLLVGAYFDHLEYGLVSSLGGMVFLYAPNTPLYHRMVSLMASGFAMSACYTLGVLSQFLPWALVPTLAFIALLVSMVCRFYALGPPGSLFFMMAAAIGAYSPINVLDVPLHVGLLTMGCLLACLIAFFYSIYALRQQAPQAVTPLPPPSFEFVIVDSVIIGMFVGLSLMLAESMHLERPYWVPVSCLAVIQGASLRAVWTKQTHRIAGTAIGLLLTWGLLALPLDKWSISLMMIALAFIIEVLVVRHYGLAAVFITPLTIFLAEAARLGAGSTDALLIARLFDTVLGSLAGLLGGVCLHHPRFRALLGQQLRRLIPRRLLS</sequence>
<evidence type="ECO:0000259" key="6">
    <source>
        <dbReference type="Pfam" id="PF13515"/>
    </source>
</evidence>